<reference evidence="1" key="1">
    <citation type="submission" date="2021-06" db="EMBL/GenBank/DDBJ databases">
        <authorList>
            <person name="Kallberg Y."/>
            <person name="Tangrot J."/>
            <person name="Rosling A."/>
        </authorList>
    </citation>
    <scope>NUCLEOTIDE SEQUENCE</scope>
    <source>
        <strain evidence="1">IL203A</strain>
    </source>
</reference>
<organism evidence="1 2">
    <name type="scientific">Dentiscutata heterogama</name>
    <dbReference type="NCBI Taxonomy" id="1316150"/>
    <lineage>
        <taxon>Eukaryota</taxon>
        <taxon>Fungi</taxon>
        <taxon>Fungi incertae sedis</taxon>
        <taxon>Mucoromycota</taxon>
        <taxon>Glomeromycotina</taxon>
        <taxon>Glomeromycetes</taxon>
        <taxon>Diversisporales</taxon>
        <taxon>Gigasporaceae</taxon>
        <taxon>Dentiscutata</taxon>
    </lineage>
</organism>
<accession>A0ACA9KUY3</accession>
<feature type="non-terminal residue" evidence="1">
    <location>
        <position position="1"/>
    </location>
</feature>
<sequence>INPIELYNCFMNTALTQIPNSHVAKGPNSLVKRRQSSKILTHFL</sequence>
<evidence type="ECO:0000313" key="1">
    <source>
        <dbReference type="EMBL" id="CAG8495076.1"/>
    </source>
</evidence>
<comment type="caution">
    <text evidence="1">The sequence shown here is derived from an EMBL/GenBank/DDBJ whole genome shotgun (WGS) entry which is preliminary data.</text>
</comment>
<name>A0ACA9KUY3_9GLOM</name>
<dbReference type="Proteomes" id="UP000789702">
    <property type="component" value="Unassembled WGS sequence"/>
</dbReference>
<proteinExistence type="predicted"/>
<gene>
    <name evidence="1" type="ORF">DHETER_LOCUS2737</name>
</gene>
<dbReference type="EMBL" id="CAJVPU010002104">
    <property type="protein sequence ID" value="CAG8495076.1"/>
    <property type="molecule type" value="Genomic_DNA"/>
</dbReference>
<evidence type="ECO:0000313" key="2">
    <source>
        <dbReference type="Proteomes" id="UP000789702"/>
    </source>
</evidence>
<protein>
    <submittedName>
        <fullName evidence="1">9479_t:CDS:1</fullName>
    </submittedName>
</protein>
<keyword evidence="2" id="KW-1185">Reference proteome</keyword>